<gene>
    <name evidence="4" type="ORF">GXM_07981</name>
</gene>
<dbReference type="PROSITE" id="PS50082">
    <property type="entry name" value="WD_REPEATS_2"/>
    <property type="match status" value="1"/>
</dbReference>
<dbReference type="PROSITE" id="PS00678">
    <property type="entry name" value="WD_REPEATS_1"/>
    <property type="match status" value="1"/>
</dbReference>
<dbReference type="EMBL" id="CP045227">
    <property type="protein sequence ID" value="QFS50487.1"/>
    <property type="molecule type" value="Genomic_DNA"/>
</dbReference>
<protein>
    <recommendedName>
        <fullName evidence="6">WD40 repeat domain-containing protein</fullName>
    </recommendedName>
</protein>
<dbReference type="KEGG" id="nsh:GXM_07981"/>
<name>A0A5P8WCE5_9NOSO</name>
<dbReference type="InterPro" id="IPR011659">
    <property type="entry name" value="WD40"/>
</dbReference>
<evidence type="ECO:0000256" key="1">
    <source>
        <dbReference type="ARBA" id="ARBA00022574"/>
    </source>
</evidence>
<dbReference type="RefSeq" id="WP_152591476.1">
    <property type="nucleotide sequence ID" value="NZ_CP045227.1"/>
</dbReference>
<evidence type="ECO:0008006" key="6">
    <source>
        <dbReference type="Google" id="ProtNLM"/>
    </source>
</evidence>
<evidence type="ECO:0000256" key="3">
    <source>
        <dbReference type="PROSITE-ProRule" id="PRU00221"/>
    </source>
</evidence>
<accession>A0A5P8WCE5</accession>
<dbReference type="PANTHER" id="PTHR22847">
    <property type="entry name" value="WD40 REPEAT PROTEIN"/>
    <property type="match status" value="1"/>
</dbReference>
<dbReference type="PROSITE" id="PS50294">
    <property type="entry name" value="WD_REPEATS_REGION"/>
    <property type="match status" value="1"/>
</dbReference>
<keyword evidence="1 3" id="KW-0853">WD repeat</keyword>
<feature type="repeat" description="WD" evidence="3">
    <location>
        <begin position="8"/>
        <end position="49"/>
    </location>
</feature>
<sequence length="129" mass="14224">MLERLNGKSQHTSSVNSISFSPDSKIIASASKDGTVKLWNLEGRELKTFKANSSQKYLADKNNIGVASVTFSPNGKTLAYGDSETGKITLLNFDINDLLKKSCNNLHDYLKNNPSVSTRDKHLCDDILM</sequence>
<dbReference type="InterPro" id="IPR001680">
    <property type="entry name" value="WD40_rpt"/>
</dbReference>
<reference evidence="4 5" key="1">
    <citation type="submission" date="2019-10" db="EMBL/GenBank/DDBJ databases">
        <title>Genomic and transcriptomic insights into the perfect genentic adaptation of a filamentous nitrogen-fixing cyanobacterium to rice fields.</title>
        <authorList>
            <person name="Chen Z."/>
        </authorList>
    </citation>
    <scope>NUCLEOTIDE SEQUENCE [LARGE SCALE GENOMIC DNA]</scope>
    <source>
        <strain evidence="4">CCNUC1</strain>
    </source>
</reference>
<dbReference type="Proteomes" id="UP000326678">
    <property type="component" value="Chromosome Gxm2"/>
</dbReference>
<proteinExistence type="predicted"/>
<dbReference type="InterPro" id="IPR015943">
    <property type="entry name" value="WD40/YVTN_repeat-like_dom_sf"/>
</dbReference>
<dbReference type="PANTHER" id="PTHR22847:SF637">
    <property type="entry name" value="WD REPEAT DOMAIN 5B"/>
    <property type="match status" value="1"/>
</dbReference>
<dbReference type="AlphaFoldDB" id="A0A5P8WCE5"/>
<evidence type="ECO:0000313" key="5">
    <source>
        <dbReference type="Proteomes" id="UP000326678"/>
    </source>
</evidence>
<organism evidence="4 5">
    <name type="scientific">Nostoc sphaeroides CCNUC1</name>
    <dbReference type="NCBI Taxonomy" id="2653204"/>
    <lineage>
        <taxon>Bacteria</taxon>
        <taxon>Bacillati</taxon>
        <taxon>Cyanobacteriota</taxon>
        <taxon>Cyanophyceae</taxon>
        <taxon>Nostocales</taxon>
        <taxon>Nostocaceae</taxon>
        <taxon>Nostoc</taxon>
    </lineage>
</organism>
<dbReference type="InterPro" id="IPR019775">
    <property type="entry name" value="WD40_repeat_CS"/>
</dbReference>
<dbReference type="Pfam" id="PF00400">
    <property type="entry name" value="WD40"/>
    <property type="match status" value="1"/>
</dbReference>
<dbReference type="InterPro" id="IPR036322">
    <property type="entry name" value="WD40_repeat_dom_sf"/>
</dbReference>
<evidence type="ECO:0000313" key="4">
    <source>
        <dbReference type="EMBL" id="QFS50487.1"/>
    </source>
</evidence>
<dbReference type="Pfam" id="PF07676">
    <property type="entry name" value="PD40"/>
    <property type="match status" value="1"/>
</dbReference>
<keyword evidence="2" id="KW-0677">Repeat</keyword>
<evidence type="ECO:0000256" key="2">
    <source>
        <dbReference type="ARBA" id="ARBA00022737"/>
    </source>
</evidence>
<dbReference type="SUPFAM" id="SSF50978">
    <property type="entry name" value="WD40 repeat-like"/>
    <property type="match status" value="1"/>
</dbReference>
<keyword evidence="5" id="KW-1185">Reference proteome</keyword>
<dbReference type="SMART" id="SM00320">
    <property type="entry name" value="WD40"/>
    <property type="match status" value="2"/>
</dbReference>
<dbReference type="Gene3D" id="2.130.10.10">
    <property type="entry name" value="YVTN repeat-like/Quinoprotein amine dehydrogenase"/>
    <property type="match status" value="1"/>
</dbReference>